<dbReference type="Pfam" id="PF00487">
    <property type="entry name" value="FA_desaturase"/>
    <property type="match status" value="1"/>
</dbReference>
<sequence length="353" mass="40349">MNAALAVDETVKTKTTASPPASAGPKQWAQTLAGYRDPNHSRSIFEIAVTVLPFTGLWLLSWAAIHYGYWPLAIFPAVLAAVFLVRLFMIQHDCGHGAFFRSRLANDWVGRAISVLTLTPYDGWRQAHAVHHASTGNLDRRGVGDIDTLTVREYQALTYWGRLRYRLYRHPIVMFGIGPAYIFVLQHRLPHIVTRNRRQAWFNAMATNLASAAVIATVIWFIGFGPFLLVQLPITLLAASIGVWLFYVQHQFEGTFWAEDPEWDLHEAALHGSSHYDLPHPLRWLTANIGMHHLHHLCSRIPYYRLPRVMRDHPDLKSVGRLTLWQSLSCVRLTLWCETTRRLISFREARAES</sequence>
<accession>A0A967C2A7</accession>
<dbReference type="InterPro" id="IPR012171">
    <property type="entry name" value="Fatty_acid_desaturase"/>
</dbReference>
<dbReference type="PANTHER" id="PTHR19353">
    <property type="entry name" value="FATTY ACID DESATURASE 2"/>
    <property type="match status" value="1"/>
</dbReference>
<gene>
    <name evidence="4" type="ORF">HBA54_11030</name>
</gene>
<dbReference type="GO" id="GO:0016717">
    <property type="term" value="F:oxidoreductase activity, acting on paired donors, with oxidation of a pair of donors resulting in the reduction of molecular oxygen to two molecules of water"/>
    <property type="evidence" value="ECO:0007669"/>
    <property type="project" value="TreeGrafter"/>
</dbReference>
<dbReference type="EMBL" id="JAAQPH010000007">
    <property type="protein sequence ID" value="NIA69121.1"/>
    <property type="molecule type" value="Genomic_DNA"/>
</dbReference>
<dbReference type="Proteomes" id="UP000761264">
    <property type="component" value="Unassembled WGS sequence"/>
</dbReference>
<feature type="region of interest" description="Disordered" evidence="1">
    <location>
        <begin position="1"/>
        <end position="25"/>
    </location>
</feature>
<feature type="transmembrane region" description="Helical" evidence="2">
    <location>
        <begin position="69"/>
        <end position="89"/>
    </location>
</feature>
<dbReference type="InterPro" id="IPR005804">
    <property type="entry name" value="FA_desaturase_dom"/>
</dbReference>
<keyword evidence="2" id="KW-0472">Membrane</keyword>
<dbReference type="AlphaFoldDB" id="A0A967C2A7"/>
<dbReference type="CDD" id="cd03507">
    <property type="entry name" value="Delta12-FADS-like"/>
    <property type="match status" value="1"/>
</dbReference>
<comment type="caution">
    <text evidence="4">The sequence shown here is derived from an EMBL/GenBank/DDBJ whole genome shotgun (WGS) entry which is preliminary data.</text>
</comment>
<name>A0A967C2A7_9PROT</name>
<feature type="transmembrane region" description="Helical" evidence="2">
    <location>
        <begin position="200"/>
        <end position="222"/>
    </location>
</feature>
<evidence type="ECO:0000259" key="3">
    <source>
        <dbReference type="Pfam" id="PF00487"/>
    </source>
</evidence>
<evidence type="ECO:0000256" key="1">
    <source>
        <dbReference type="SAM" id="MobiDB-lite"/>
    </source>
</evidence>
<organism evidence="4 5">
    <name type="scientific">Pelagibius litoralis</name>
    <dbReference type="NCBI Taxonomy" id="374515"/>
    <lineage>
        <taxon>Bacteria</taxon>
        <taxon>Pseudomonadati</taxon>
        <taxon>Pseudomonadota</taxon>
        <taxon>Alphaproteobacteria</taxon>
        <taxon>Rhodospirillales</taxon>
        <taxon>Rhodovibrionaceae</taxon>
        <taxon>Pelagibius</taxon>
    </lineage>
</organism>
<reference evidence="4" key="1">
    <citation type="submission" date="2020-03" db="EMBL/GenBank/DDBJ databases">
        <title>Genome of Pelagibius litoralis DSM 21314T.</title>
        <authorList>
            <person name="Wang G."/>
        </authorList>
    </citation>
    <scope>NUCLEOTIDE SEQUENCE</scope>
    <source>
        <strain evidence="4">DSM 21314</strain>
    </source>
</reference>
<protein>
    <submittedName>
        <fullName evidence="4">Fatty acid desaturase</fullName>
    </submittedName>
</protein>
<keyword evidence="2" id="KW-1133">Transmembrane helix</keyword>
<evidence type="ECO:0000256" key="2">
    <source>
        <dbReference type="SAM" id="Phobius"/>
    </source>
</evidence>
<feature type="domain" description="Fatty acid desaturase" evidence="3">
    <location>
        <begin position="70"/>
        <end position="313"/>
    </location>
</feature>
<keyword evidence="5" id="KW-1185">Reference proteome</keyword>
<keyword evidence="2" id="KW-0812">Transmembrane</keyword>
<feature type="transmembrane region" description="Helical" evidence="2">
    <location>
        <begin position="228"/>
        <end position="247"/>
    </location>
</feature>
<feature type="transmembrane region" description="Helical" evidence="2">
    <location>
        <begin position="44"/>
        <end position="63"/>
    </location>
</feature>
<evidence type="ECO:0000313" key="5">
    <source>
        <dbReference type="Proteomes" id="UP000761264"/>
    </source>
</evidence>
<dbReference type="GO" id="GO:0016020">
    <property type="term" value="C:membrane"/>
    <property type="evidence" value="ECO:0007669"/>
    <property type="project" value="TreeGrafter"/>
</dbReference>
<evidence type="ECO:0000313" key="4">
    <source>
        <dbReference type="EMBL" id="NIA69121.1"/>
    </source>
</evidence>
<dbReference type="GO" id="GO:0006629">
    <property type="term" value="P:lipid metabolic process"/>
    <property type="evidence" value="ECO:0007669"/>
    <property type="project" value="InterPro"/>
</dbReference>
<proteinExistence type="predicted"/>
<dbReference type="PANTHER" id="PTHR19353:SF73">
    <property type="entry name" value="FATTY ACID DESATURASE"/>
    <property type="match status" value="1"/>
</dbReference>